<dbReference type="AlphaFoldDB" id="A0A9P5RR86"/>
<dbReference type="SMART" id="SM00671">
    <property type="entry name" value="SEL1"/>
    <property type="match status" value="5"/>
</dbReference>
<sequence length="395" mass="44409">MMIHDTHTNVQPVRRIYENEDSTNTSTTSAETVYLVCHPDPSLGKAILLWDDILAAFKDDVLHVRSGAVVLPFLKGPDFKNLEPLRIATVPGITLDVVIRRQLIANSDLELDSQATLGDLTRNSSNSRESELFNSTDNSFSCDPPRYSSVITQDWMGTEREARLREMDSMVAQEEMNSMVAQEEMNSMVALGEMYKNGQGVEQDYAVAMAWYLKAARQGDANAQCNVAYLFEDGLGTQKNYTQAKEWYQKAADQGHVVAQCNLGYMYEHGRGVQQDYSQAMKWYLKAADQAHAPAQQNIGNLFHNGRGVSKDFSLAMEWYRKAAAQGKSSAYYHIGLLYERGRGVEMNRAAAMVWYTKAFYGGFTKAKAKMESMDQKAATDKVTKKQDLPTRIFK</sequence>
<keyword evidence="2" id="KW-1185">Reference proteome</keyword>
<evidence type="ECO:0008006" key="3">
    <source>
        <dbReference type="Google" id="ProtNLM"/>
    </source>
</evidence>
<dbReference type="EMBL" id="JAAAUQ010001045">
    <property type="protein sequence ID" value="KAF9143801.1"/>
    <property type="molecule type" value="Genomic_DNA"/>
</dbReference>
<dbReference type="PANTHER" id="PTHR43628:SF1">
    <property type="entry name" value="CHITIN SYNTHASE REGULATORY FACTOR 2-RELATED"/>
    <property type="match status" value="1"/>
</dbReference>
<dbReference type="InterPro" id="IPR011990">
    <property type="entry name" value="TPR-like_helical_dom_sf"/>
</dbReference>
<dbReference type="InterPro" id="IPR006597">
    <property type="entry name" value="Sel1-like"/>
</dbReference>
<dbReference type="Proteomes" id="UP000748756">
    <property type="component" value="Unassembled WGS sequence"/>
</dbReference>
<dbReference type="InterPro" id="IPR052945">
    <property type="entry name" value="Mitotic_Regulator"/>
</dbReference>
<organism evidence="1 2">
    <name type="scientific">Linnemannia schmuckeri</name>
    <dbReference type="NCBI Taxonomy" id="64567"/>
    <lineage>
        <taxon>Eukaryota</taxon>
        <taxon>Fungi</taxon>
        <taxon>Fungi incertae sedis</taxon>
        <taxon>Mucoromycota</taxon>
        <taxon>Mortierellomycotina</taxon>
        <taxon>Mortierellomycetes</taxon>
        <taxon>Mortierellales</taxon>
        <taxon>Mortierellaceae</taxon>
        <taxon>Linnemannia</taxon>
    </lineage>
</organism>
<dbReference type="OrthoDB" id="2384430at2759"/>
<dbReference type="SUPFAM" id="SSF81901">
    <property type="entry name" value="HCP-like"/>
    <property type="match status" value="1"/>
</dbReference>
<name>A0A9P5RR86_9FUNG</name>
<accession>A0A9P5RR86</accession>
<dbReference type="PANTHER" id="PTHR43628">
    <property type="entry name" value="ACTIVATOR OF C KINASE PROTEIN 1-RELATED"/>
    <property type="match status" value="1"/>
</dbReference>
<reference evidence="1" key="1">
    <citation type="journal article" date="2020" name="Fungal Divers.">
        <title>Resolving the Mortierellaceae phylogeny through synthesis of multi-gene phylogenetics and phylogenomics.</title>
        <authorList>
            <person name="Vandepol N."/>
            <person name="Liber J."/>
            <person name="Desiro A."/>
            <person name="Na H."/>
            <person name="Kennedy M."/>
            <person name="Barry K."/>
            <person name="Grigoriev I.V."/>
            <person name="Miller A.N."/>
            <person name="O'Donnell K."/>
            <person name="Stajich J.E."/>
            <person name="Bonito G."/>
        </authorList>
    </citation>
    <scope>NUCLEOTIDE SEQUENCE</scope>
    <source>
        <strain evidence="1">NRRL 6426</strain>
    </source>
</reference>
<evidence type="ECO:0000313" key="2">
    <source>
        <dbReference type="Proteomes" id="UP000748756"/>
    </source>
</evidence>
<protein>
    <recommendedName>
        <fullName evidence="3">HCP-like protein</fullName>
    </recommendedName>
</protein>
<comment type="caution">
    <text evidence="1">The sequence shown here is derived from an EMBL/GenBank/DDBJ whole genome shotgun (WGS) entry which is preliminary data.</text>
</comment>
<dbReference type="Pfam" id="PF08238">
    <property type="entry name" value="Sel1"/>
    <property type="match status" value="5"/>
</dbReference>
<proteinExistence type="predicted"/>
<dbReference type="Gene3D" id="1.25.40.10">
    <property type="entry name" value="Tetratricopeptide repeat domain"/>
    <property type="match status" value="1"/>
</dbReference>
<evidence type="ECO:0000313" key="1">
    <source>
        <dbReference type="EMBL" id="KAF9143801.1"/>
    </source>
</evidence>
<gene>
    <name evidence="1" type="ORF">BG015_000298</name>
</gene>